<evidence type="ECO:0000313" key="2">
    <source>
        <dbReference type="EMBL" id="GBN18431.1"/>
    </source>
</evidence>
<evidence type="ECO:0000256" key="1">
    <source>
        <dbReference type="SAM" id="MobiDB-lite"/>
    </source>
</evidence>
<gene>
    <name evidence="2" type="ORF">AVEN_82147_1</name>
</gene>
<reference evidence="2 3" key="1">
    <citation type="journal article" date="2019" name="Sci. Rep.">
        <title>Orb-weaving spider Araneus ventricosus genome elucidates the spidroin gene catalogue.</title>
        <authorList>
            <person name="Kono N."/>
            <person name="Nakamura H."/>
            <person name="Ohtoshi R."/>
            <person name="Moran D.A.P."/>
            <person name="Shinohara A."/>
            <person name="Yoshida Y."/>
            <person name="Fujiwara M."/>
            <person name="Mori M."/>
            <person name="Tomita M."/>
            <person name="Arakawa K."/>
        </authorList>
    </citation>
    <scope>NUCLEOTIDE SEQUENCE [LARGE SCALE GENOMIC DNA]</scope>
</reference>
<dbReference type="OrthoDB" id="10519223at2759"/>
<organism evidence="2 3">
    <name type="scientific">Araneus ventricosus</name>
    <name type="common">Orbweaver spider</name>
    <name type="synonym">Epeira ventricosa</name>
    <dbReference type="NCBI Taxonomy" id="182803"/>
    <lineage>
        <taxon>Eukaryota</taxon>
        <taxon>Metazoa</taxon>
        <taxon>Ecdysozoa</taxon>
        <taxon>Arthropoda</taxon>
        <taxon>Chelicerata</taxon>
        <taxon>Arachnida</taxon>
        <taxon>Araneae</taxon>
        <taxon>Araneomorphae</taxon>
        <taxon>Entelegynae</taxon>
        <taxon>Araneoidea</taxon>
        <taxon>Araneidae</taxon>
        <taxon>Araneus</taxon>
    </lineage>
</organism>
<dbReference type="EMBL" id="BGPR01006377">
    <property type="protein sequence ID" value="GBN18431.1"/>
    <property type="molecule type" value="Genomic_DNA"/>
</dbReference>
<dbReference type="AlphaFoldDB" id="A0A4Y2LUF2"/>
<proteinExistence type="predicted"/>
<keyword evidence="3" id="KW-1185">Reference proteome</keyword>
<evidence type="ECO:0000313" key="3">
    <source>
        <dbReference type="Proteomes" id="UP000499080"/>
    </source>
</evidence>
<feature type="compositionally biased region" description="Basic and acidic residues" evidence="1">
    <location>
        <begin position="29"/>
        <end position="40"/>
    </location>
</feature>
<dbReference type="Proteomes" id="UP000499080">
    <property type="component" value="Unassembled WGS sequence"/>
</dbReference>
<accession>A0A4Y2LUF2</accession>
<name>A0A4Y2LUF2_ARAVE</name>
<comment type="caution">
    <text evidence="2">The sequence shown here is derived from an EMBL/GenBank/DDBJ whole genome shotgun (WGS) entry which is preliminary data.</text>
</comment>
<protein>
    <submittedName>
        <fullName evidence="2">Uncharacterized protein</fullName>
    </submittedName>
</protein>
<feature type="region of interest" description="Disordered" evidence="1">
    <location>
        <begin position="1"/>
        <end position="40"/>
    </location>
</feature>
<sequence length="88" mass="9949">MPADSPSPVLVPEAYQPASSDSQKNPKGPNKEKQHDDISDHLSYELVYLPEDIRQMAERELGETEERKQAALRKFRHLIAGEIFSASE</sequence>